<feature type="signal peptide" evidence="1">
    <location>
        <begin position="1"/>
        <end position="19"/>
    </location>
</feature>
<gene>
    <name evidence="2" type="ORF">HMPREF9123_1456</name>
</gene>
<feature type="chain" id="PRO_5003274141" description="Lipoprotein" evidence="1">
    <location>
        <begin position="20"/>
        <end position="118"/>
    </location>
</feature>
<evidence type="ECO:0000256" key="1">
    <source>
        <dbReference type="SAM" id="SignalP"/>
    </source>
</evidence>
<dbReference type="EMBL" id="AFAY01000030">
    <property type="protein sequence ID" value="EGF10785.1"/>
    <property type="molecule type" value="Genomic_DNA"/>
</dbReference>
<evidence type="ECO:0008006" key="4">
    <source>
        <dbReference type="Google" id="ProtNLM"/>
    </source>
</evidence>
<evidence type="ECO:0000313" key="2">
    <source>
        <dbReference type="EMBL" id="EGF10785.1"/>
    </source>
</evidence>
<accession>F2BCN1</accession>
<evidence type="ECO:0000313" key="3">
    <source>
        <dbReference type="Proteomes" id="UP000004105"/>
    </source>
</evidence>
<dbReference type="RefSeq" id="WP_007342465.1">
    <property type="nucleotide sequence ID" value="NZ_GL878494.1"/>
</dbReference>
<keyword evidence="1" id="KW-0732">Signal</keyword>
<protein>
    <recommendedName>
        <fullName evidence="4">Lipoprotein</fullName>
    </recommendedName>
</protein>
<keyword evidence="3" id="KW-1185">Reference proteome</keyword>
<proteinExistence type="predicted"/>
<dbReference type="HOGENOM" id="CLU_2024255_0_0_4"/>
<reference evidence="2 3" key="1">
    <citation type="submission" date="2011-02" db="EMBL/GenBank/DDBJ databases">
        <authorList>
            <person name="Muzny D."/>
            <person name="Qin X."/>
            <person name="Deng J."/>
            <person name="Jiang H."/>
            <person name="Liu Y."/>
            <person name="Qu J."/>
            <person name="Song X.-Z."/>
            <person name="Zhang L."/>
            <person name="Thornton R."/>
            <person name="Coyle M."/>
            <person name="Francisco L."/>
            <person name="Jackson L."/>
            <person name="Javaid M."/>
            <person name="Korchina V."/>
            <person name="Kovar C."/>
            <person name="Mata R."/>
            <person name="Mathew T."/>
            <person name="Ngo R."/>
            <person name="Nguyen L."/>
            <person name="Nguyen N."/>
            <person name="Okwuonu G."/>
            <person name="Ongeri F."/>
            <person name="Pham C."/>
            <person name="Simmons D."/>
            <person name="Wilczek-Boney K."/>
            <person name="Hale W."/>
            <person name="Jakkamsetti A."/>
            <person name="Pham P."/>
            <person name="Ruth R."/>
            <person name="San Lucas F."/>
            <person name="Warren J."/>
            <person name="Zhang J."/>
            <person name="Zhao Z."/>
            <person name="Zhou C."/>
            <person name="Zhu D."/>
            <person name="Lee S."/>
            <person name="Bess C."/>
            <person name="Blankenburg K."/>
            <person name="Forbes L."/>
            <person name="Fu Q."/>
            <person name="Gubbala S."/>
            <person name="Hirani K."/>
            <person name="Jayaseelan J.C."/>
            <person name="Lara F."/>
            <person name="Munidasa M."/>
            <person name="Palculict T."/>
            <person name="Patil S."/>
            <person name="Pu L.-L."/>
            <person name="Saada N."/>
            <person name="Tang L."/>
            <person name="Weissenberger G."/>
            <person name="Zhu Y."/>
            <person name="Hemphill L."/>
            <person name="Shang Y."/>
            <person name="Youmans B."/>
            <person name="Ayvaz T."/>
            <person name="Ross M."/>
            <person name="Santibanez J."/>
            <person name="Aqrawi P."/>
            <person name="Gross S."/>
            <person name="Joshi V."/>
            <person name="Fowler G."/>
            <person name="Nazareth L."/>
            <person name="Reid J."/>
            <person name="Worley K."/>
            <person name="Petrosino J."/>
            <person name="Highlander S."/>
            <person name="Gibbs R."/>
        </authorList>
    </citation>
    <scope>NUCLEOTIDE SEQUENCE [LARGE SCALE GENOMIC DNA]</scope>
    <source>
        <strain evidence="2 3">ATCC BAA-1200</strain>
    </source>
</reference>
<comment type="caution">
    <text evidence="2">The sequence shown here is derived from an EMBL/GenBank/DDBJ whole genome shotgun (WGS) entry which is preliminary data.</text>
</comment>
<sequence>MKKTALLILAAALAATAQAAPKAHAQPLEFGEDGCIPALKVRAGARYTINNPHESALLSADACFGTVRDAAGKKLPLEQGTEPETGKSSCFAELEKGRHTLSLPRSGIIKNLCLHGGQ</sequence>
<organism evidence="2 3">
    <name type="scientific">Neisseria bacilliformis ATCC BAA-1200</name>
    <dbReference type="NCBI Taxonomy" id="888742"/>
    <lineage>
        <taxon>Bacteria</taxon>
        <taxon>Pseudomonadati</taxon>
        <taxon>Pseudomonadota</taxon>
        <taxon>Betaproteobacteria</taxon>
        <taxon>Neisseriales</taxon>
        <taxon>Neisseriaceae</taxon>
        <taxon>Neisseria</taxon>
    </lineage>
</organism>
<dbReference type="AlphaFoldDB" id="F2BCN1"/>
<dbReference type="Proteomes" id="UP000004105">
    <property type="component" value="Unassembled WGS sequence"/>
</dbReference>
<name>F2BCN1_9NEIS</name>